<evidence type="ECO:0000313" key="2">
    <source>
        <dbReference type="EMBL" id="AFG37556.1"/>
    </source>
</evidence>
<dbReference type="Proteomes" id="UP000007383">
    <property type="component" value="Chromosome"/>
</dbReference>
<dbReference type="HOGENOM" id="CLU_031317_1_0_12"/>
<dbReference type="eggNOG" id="COG1235">
    <property type="taxonomic scope" value="Bacteria"/>
</dbReference>
<sequence length="316" mass="36095">MKIRIWGARGSHPKPHTPQQIRSKISAVVQRIQARDVASAEAREAFLARLPEWLFGGYAGNTACISIQLESGPQIVFDAGTGITEYWSALQQAGTPLPSEYHIFFSHYHYDHIQGFPFFVPAYIPGNRLHLYSPQANLEQTLRDQMQHPMFPVTIQDKMLADISFHQLKPRGSVAVAQHRIDWVPLNHPGGSFGYLIEHNGIRVLYATDVDIGADYYQRSEENRRFFENLDAIILDTQYTLDEALQKHDWGHTSYVHGVDFALHWGIKHLYMFHHEPSYDDQQLYINQKAARDYARSIGGGELKINLAREGEAIEV</sequence>
<proteinExistence type="predicted"/>
<dbReference type="STRING" id="889378.Spiaf_1497"/>
<dbReference type="InterPro" id="IPR036866">
    <property type="entry name" value="RibonucZ/Hydroxyglut_hydro"/>
</dbReference>
<evidence type="ECO:0000259" key="1">
    <source>
        <dbReference type="Pfam" id="PF12706"/>
    </source>
</evidence>
<dbReference type="KEGG" id="sfc:Spiaf_1497"/>
<dbReference type="Gene3D" id="3.60.15.10">
    <property type="entry name" value="Ribonuclease Z/Hydroxyacylglutathione hydrolase-like"/>
    <property type="match status" value="1"/>
</dbReference>
<feature type="domain" description="Metallo-beta-lactamase" evidence="1">
    <location>
        <begin position="75"/>
        <end position="275"/>
    </location>
</feature>
<dbReference type="Pfam" id="PF12706">
    <property type="entry name" value="Lactamase_B_2"/>
    <property type="match status" value="1"/>
</dbReference>
<dbReference type="RefSeq" id="WP_014455540.1">
    <property type="nucleotide sequence ID" value="NC_017098.1"/>
</dbReference>
<dbReference type="AlphaFoldDB" id="H9UJ63"/>
<dbReference type="OrthoDB" id="9800940at2"/>
<evidence type="ECO:0000313" key="3">
    <source>
        <dbReference type="Proteomes" id="UP000007383"/>
    </source>
</evidence>
<dbReference type="CDD" id="cd07715">
    <property type="entry name" value="TaR3-like_MBL-fold"/>
    <property type="match status" value="1"/>
</dbReference>
<gene>
    <name evidence="2" type="ordered locus">Spiaf_1497</name>
</gene>
<dbReference type="PANTHER" id="PTHR42663:SF4">
    <property type="entry name" value="SLL1036 PROTEIN"/>
    <property type="match status" value="1"/>
</dbReference>
<reference evidence="3" key="1">
    <citation type="journal article" date="2013" name="Stand. Genomic Sci.">
        <title>Complete genome sequence of the halophilic bacterium Spirochaeta africana type strain (Z-7692(T)) from the alkaline Lake Magadi in the East African Rift.</title>
        <authorList>
            <person name="Liolos K."/>
            <person name="Abt B."/>
            <person name="Scheuner C."/>
            <person name="Teshima H."/>
            <person name="Held B."/>
            <person name="Lapidus A."/>
            <person name="Nolan M."/>
            <person name="Lucas S."/>
            <person name="Deshpande S."/>
            <person name="Cheng J.F."/>
            <person name="Tapia R."/>
            <person name="Goodwin L.A."/>
            <person name="Pitluck S."/>
            <person name="Pagani I."/>
            <person name="Ivanova N."/>
            <person name="Mavromatis K."/>
            <person name="Mikhailova N."/>
            <person name="Huntemann M."/>
            <person name="Pati A."/>
            <person name="Chen A."/>
            <person name="Palaniappan K."/>
            <person name="Land M."/>
            <person name="Rohde M."/>
            <person name="Tindall B.J."/>
            <person name="Detter J.C."/>
            <person name="Goker M."/>
            <person name="Bristow J."/>
            <person name="Eisen J.A."/>
            <person name="Markowitz V."/>
            <person name="Hugenholtz P."/>
            <person name="Woyke T."/>
            <person name="Klenk H.P."/>
            <person name="Kyrpides N.C."/>
        </authorList>
    </citation>
    <scope>NUCLEOTIDE SEQUENCE</scope>
    <source>
        <strain evidence="3">ATCC 700263 / DSM 8902 / Z-7692</strain>
    </source>
</reference>
<dbReference type="PANTHER" id="PTHR42663">
    <property type="entry name" value="HYDROLASE C777.06C-RELATED-RELATED"/>
    <property type="match status" value="1"/>
</dbReference>
<dbReference type="SUPFAM" id="SSF56281">
    <property type="entry name" value="Metallo-hydrolase/oxidoreductase"/>
    <property type="match status" value="1"/>
</dbReference>
<accession>H9UJ63</accession>
<dbReference type="InterPro" id="IPR001279">
    <property type="entry name" value="Metallo-B-lactamas"/>
</dbReference>
<organism evidence="2 3">
    <name type="scientific">Spirochaeta africana (strain ATCC 700263 / DSM 8902 / Z-7692)</name>
    <dbReference type="NCBI Taxonomy" id="889378"/>
    <lineage>
        <taxon>Bacteria</taxon>
        <taxon>Pseudomonadati</taxon>
        <taxon>Spirochaetota</taxon>
        <taxon>Spirochaetia</taxon>
        <taxon>Spirochaetales</taxon>
        <taxon>Spirochaetaceae</taxon>
        <taxon>Spirochaeta</taxon>
    </lineage>
</organism>
<name>H9UJ63_SPIAZ</name>
<keyword evidence="3" id="KW-1185">Reference proteome</keyword>
<dbReference type="EMBL" id="CP003282">
    <property type="protein sequence ID" value="AFG37556.1"/>
    <property type="molecule type" value="Genomic_DNA"/>
</dbReference>
<protein>
    <recommendedName>
        <fullName evidence="1">Metallo-beta-lactamase domain-containing protein</fullName>
    </recommendedName>
</protein>
<dbReference type="PATRIC" id="fig|889378.3.peg.1487"/>